<dbReference type="GO" id="GO:0006665">
    <property type="term" value="P:sphingolipid metabolic process"/>
    <property type="evidence" value="ECO:0007669"/>
    <property type="project" value="UniProtKB-KW"/>
</dbReference>
<dbReference type="RefSeq" id="XP_025415357.1">
    <property type="nucleotide sequence ID" value="XM_025559572.1"/>
</dbReference>
<dbReference type="Pfam" id="PF03372">
    <property type="entry name" value="Exo_endo_phos"/>
    <property type="match status" value="1"/>
</dbReference>
<evidence type="ECO:0000256" key="12">
    <source>
        <dbReference type="ARBA" id="ARBA00023098"/>
    </source>
</evidence>
<keyword evidence="6 14" id="KW-0812">Transmembrane</keyword>
<organism evidence="16 17">
    <name type="scientific">Sipha flava</name>
    <name type="common">yellow sugarcane aphid</name>
    <dbReference type="NCBI Taxonomy" id="143950"/>
    <lineage>
        <taxon>Eukaryota</taxon>
        <taxon>Metazoa</taxon>
        <taxon>Ecdysozoa</taxon>
        <taxon>Arthropoda</taxon>
        <taxon>Hexapoda</taxon>
        <taxon>Insecta</taxon>
        <taxon>Pterygota</taxon>
        <taxon>Neoptera</taxon>
        <taxon>Paraneoptera</taxon>
        <taxon>Hemiptera</taxon>
        <taxon>Sternorrhyncha</taxon>
        <taxon>Aphidomorpha</taxon>
        <taxon>Aphidoidea</taxon>
        <taxon>Aphididae</taxon>
        <taxon>Sipha</taxon>
    </lineage>
</organism>
<evidence type="ECO:0000256" key="3">
    <source>
        <dbReference type="ARBA" id="ARBA00004991"/>
    </source>
</evidence>
<dbReference type="EC" id="3.1.4.12" evidence="5"/>
<dbReference type="GO" id="GO:0046872">
    <property type="term" value="F:metal ion binding"/>
    <property type="evidence" value="ECO:0007669"/>
    <property type="project" value="UniProtKB-KW"/>
</dbReference>
<dbReference type="PANTHER" id="PTHR16320">
    <property type="entry name" value="SPHINGOMYELINASE FAMILY MEMBER"/>
    <property type="match status" value="1"/>
</dbReference>
<dbReference type="InterPro" id="IPR005135">
    <property type="entry name" value="Endo/exonuclease/phosphatase"/>
</dbReference>
<comment type="similarity">
    <text evidence="4">Belongs to the neutral sphingomyelinase family.</text>
</comment>
<reference evidence="17" key="1">
    <citation type="submission" date="2025-08" db="UniProtKB">
        <authorList>
            <consortium name="RefSeq"/>
        </authorList>
    </citation>
    <scope>IDENTIFICATION</scope>
    <source>
        <tissue evidence="17">Whole body</tissue>
    </source>
</reference>
<feature type="transmembrane region" description="Helical" evidence="14">
    <location>
        <begin position="318"/>
        <end position="338"/>
    </location>
</feature>
<evidence type="ECO:0000256" key="14">
    <source>
        <dbReference type="SAM" id="Phobius"/>
    </source>
</evidence>
<dbReference type="OrthoDB" id="387657at2759"/>
<evidence type="ECO:0000259" key="15">
    <source>
        <dbReference type="Pfam" id="PF03372"/>
    </source>
</evidence>
<sequence>MKLSVFTLNIWGLRLVSENRTERVKALANRLRNGEYDIVCLQELWCENDWRYLKEYCKTKFKYIHYFNSGMLGSGMCIMSCYPIIDIHYHSFILNGYLHMVMHGDWFGGKGVGLCRIDVQGFVVDVYTTHLHACYNPSNDKYIIHRVIQAFETANFIRITSNSSDLAILAGDINSDPNDICYKLISFGANMKDCYLACPSNSVKCTFSHPQNSYRNPSEGESRIDYILYKFNKKNSVSVKEHRYALPSRVPGQNFSYSDHESIEAVFEITANKDNFDKDIKINDNLLRKIELQKLKNDSLQICNENLVINQIISIRHFILFLILLIFIYWQSILPLSLYMNNHYLLTTFIIMILLATIVLIYSLVTKSIERNCVQGFCQQIEIIFS</sequence>
<evidence type="ECO:0000256" key="2">
    <source>
        <dbReference type="ARBA" id="ARBA00004760"/>
    </source>
</evidence>
<dbReference type="PANTHER" id="PTHR16320:SF24">
    <property type="entry name" value="PHOSPHODIESTERASE, PUTATIVE-RELATED"/>
    <property type="match status" value="1"/>
</dbReference>
<dbReference type="Gene3D" id="3.60.10.10">
    <property type="entry name" value="Endonuclease/exonuclease/phosphatase"/>
    <property type="match status" value="1"/>
</dbReference>
<keyword evidence="9" id="KW-0460">Magnesium</keyword>
<evidence type="ECO:0000256" key="6">
    <source>
        <dbReference type="ARBA" id="ARBA00022692"/>
    </source>
</evidence>
<evidence type="ECO:0000256" key="11">
    <source>
        <dbReference type="ARBA" id="ARBA00022989"/>
    </source>
</evidence>
<dbReference type="CTD" id="38396"/>
<evidence type="ECO:0000256" key="8">
    <source>
        <dbReference type="ARBA" id="ARBA00022801"/>
    </source>
</evidence>
<keyword evidence="8" id="KW-0378">Hydrolase</keyword>
<protein>
    <recommendedName>
        <fullName evidence="5">sphingomyelin phosphodiesterase</fullName>
        <ecNumber evidence="5">3.1.4.12</ecNumber>
    </recommendedName>
</protein>
<evidence type="ECO:0000256" key="7">
    <source>
        <dbReference type="ARBA" id="ARBA00022723"/>
    </source>
</evidence>
<dbReference type="Proteomes" id="UP000694846">
    <property type="component" value="Unplaced"/>
</dbReference>
<evidence type="ECO:0000256" key="5">
    <source>
        <dbReference type="ARBA" id="ARBA00012369"/>
    </source>
</evidence>
<comment type="pathway">
    <text evidence="2">Lipid metabolism; sphingolipid metabolism.</text>
</comment>
<keyword evidence="7" id="KW-0479">Metal-binding</keyword>
<dbReference type="GO" id="GO:0004767">
    <property type="term" value="F:sphingomyelin phosphodiesterase activity"/>
    <property type="evidence" value="ECO:0007669"/>
    <property type="project" value="UniProtKB-EC"/>
</dbReference>
<dbReference type="SUPFAM" id="SSF56219">
    <property type="entry name" value="DNase I-like"/>
    <property type="match status" value="1"/>
</dbReference>
<evidence type="ECO:0000313" key="17">
    <source>
        <dbReference type="RefSeq" id="XP_025415357.1"/>
    </source>
</evidence>
<evidence type="ECO:0000256" key="10">
    <source>
        <dbReference type="ARBA" id="ARBA00022919"/>
    </source>
</evidence>
<dbReference type="GeneID" id="112687045"/>
<dbReference type="InterPro" id="IPR036691">
    <property type="entry name" value="Endo/exonu/phosph_ase_sf"/>
</dbReference>
<comment type="pathway">
    <text evidence="3">Sphingolipid metabolism.</text>
</comment>
<evidence type="ECO:0000256" key="9">
    <source>
        <dbReference type="ARBA" id="ARBA00022842"/>
    </source>
</evidence>
<proteinExistence type="inferred from homology"/>
<evidence type="ECO:0000256" key="4">
    <source>
        <dbReference type="ARBA" id="ARBA00006335"/>
    </source>
</evidence>
<gene>
    <name evidence="17" type="primary">LOC112687045</name>
</gene>
<evidence type="ECO:0000256" key="13">
    <source>
        <dbReference type="ARBA" id="ARBA00023136"/>
    </source>
</evidence>
<evidence type="ECO:0000313" key="16">
    <source>
        <dbReference type="Proteomes" id="UP000694846"/>
    </source>
</evidence>
<feature type="domain" description="Endonuclease/exonuclease/phosphatase" evidence="15">
    <location>
        <begin position="7"/>
        <end position="260"/>
    </location>
</feature>
<name>A0A8B8FX02_9HEMI</name>
<comment type="subcellular location">
    <subcellularLocation>
        <location evidence="1">Membrane</location>
        <topology evidence="1">Multi-pass membrane protein</topology>
    </subcellularLocation>
</comment>
<keyword evidence="12" id="KW-0443">Lipid metabolism</keyword>
<keyword evidence="10" id="KW-0746">Sphingolipid metabolism</keyword>
<keyword evidence="13 14" id="KW-0472">Membrane</keyword>
<dbReference type="GO" id="GO:0016020">
    <property type="term" value="C:membrane"/>
    <property type="evidence" value="ECO:0007669"/>
    <property type="project" value="UniProtKB-SubCell"/>
</dbReference>
<evidence type="ECO:0000256" key="1">
    <source>
        <dbReference type="ARBA" id="ARBA00004141"/>
    </source>
</evidence>
<dbReference type="AlphaFoldDB" id="A0A8B8FX02"/>
<feature type="transmembrane region" description="Helical" evidence="14">
    <location>
        <begin position="344"/>
        <end position="365"/>
    </location>
</feature>
<keyword evidence="11 14" id="KW-1133">Transmembrane helix</keyword>
<dbReference type="InterPro" id="IPR038772">
    <property type="entry name" value="Sph/SMPD2-like"/>
</dbReference>
<accession>A0A8B8FX02</accession>
<keyword evidence="16" id="KW-1185">Reference proteome</keyword>